<sequence>MIPHPFNGGNNNNAQGEFTPHLTGSNSQFDNSNRRVNSLAQKSTPLSSAGQRPNRSSVPMNRGTSHIFYKTRLCQQFIDGTCPKAADGCNYAHGPNDLRSPPANWQENVNNNRGGERNGNGNWNEDRGRIGPKGICWRFSNGEECPYGDNCSYSHDATTFNFGGAMDSGRARESSVINIKTVVEQGQSQTVGTAVQVKTESSDHDIIRTSVKGTYWKTKICNQWETTGHCVFADKCNYAHGLAELNTPIRRSVAGDCSLAAKGVQIAMATDTAAAAPVHLGKIRFEKLAGKLTGGKLKSMIRSKCYSRSVVTKDSYWFCSWNVKEIKLLPRKTLNPETDLLEYEQLAQSLSQYACVLDGGSRLISHVLFASKLSELMRCRVDGLVIVLVLVDVLKEVVCLVPVRVDSIGCVLGEVGDCSKVDDVVKVLVLSKCVGELEDIGEVGVGDMIVGDGTGCGKKIGEGKGFGLNVSGEVDGVCKRNMCS</sequence>
<dbReference type="InterPro" id="IPR041367">
    <property type="entry name" value="Znf-CCCH_4"/>
</dbReference>
<dbReference type="InterPro" id="IPR000571">
    <property type="entry name" value="Znf_CCCH"/>
</dbReference>
<feature type="domain" description="C3H1-type" evidence="7">
    <location>
        <begin position="130"/>
        <end position="158"/>
    </location>
</feature>
<keyword evidence="1 5" id="KW-0479">Metal-binding</keyword>
<dbReference type="SUPFAM" id="SSF90229">
    <property type="entry name" value="CCCH zinc finger"/>
    <property type="match status" value="3"/>
</dbReference>
<protein>
    <submittedName>
        <fullName evidence="8">Zinc finger, CCCH-type</fullName>
    </submittedName>
</protein>
<evidence type="ECO:0000256" key="5">
    <source>
        <dbReference type="PROSITE-ProRule" id="PRU00723"/>
    </source>
</evidence>
<evidence type="ECO:0000259" key="7">
    <source>
        <dbReference type="PROSITE" id="PS50103"/>
    </source>
</evidence>
<dbReference type="Gene3D" id="3.30.1370.210">
    <property type="match status" value="1"/>
</dbReference>
<proteinExistence type="predicted"/>
<dbReference type="GO" id="GO:0003729">
    <property type="term" value="F:mRNA binding"/>
    <property type="evidence" value="ECO:0007669"/>
    <property type="project" value="InterPro"/>
</dbReference>
<dbReference type="Pfam" id="PF18044">
    <property type="entry name" value="zf-CCCH_4"/>
    <property type="match status" value="1"/>
</dbReference>
<evidence type="ECO:0000256" key="1">
    <source>
        <dbReference type="ARBA" id="ARBA00022723"/>
    </source>
</evidence>
<dbReference type="AlphaFoldDB" id="A0A6L2NMA5"/>
<feature type="region of interest" description="Disordered" evidence="6">
    <location>
        <begin position="100"/>
        <end position="127"/>
    </location>
</feature>
<keyword evidence="4 5" id="KW-0862">Zinc</keyword>
<feature type="zinc finger region" description="C3H1-type" evidence="5">
    <location>
        <begin position="215"/>
        <end position="243"/>
    </location>
</feature>
<evidence type="ECO:0000256" key="2">
    <source>
        <dbReference type="ARBA" id="ARBA00022737"/>
    </source>
</evidence>
<dbReference type="InterPro" id="IPR036855">
    <property type="entry name" value="Znf_CCCH_sf"/>
</dbReference>
<dbReference type="InterPro" id="IPR045877">
    <property type="entry name" value="ZFP36-like"/>
</dbReference>
<feature type="domain" description="C3H1-type" evidence="7">
    <location>
        <begin position="68"/>
        <end position="96"/>
    </location>
</feature>
<dbReference type="FunFam" id="4.10.1000.10:FF:000003">
    <property type="entry name" value="Zinc finger CCCH domain-containing protein"/>
    <property type="match status" value="1"/>
</dbReference>
<feature type="compositionally biased region" description="Low complexity" evidence="6">
    <location>
        <begin position="107"/>
        <end position="123"/>
    </location>
</feature>
<organism evidence="8">
    <name type="scientific">Tanacetum cinerariifolium</name>
    <name type="common">Dalmatian daisy</name>
    <name type="synonym">Chrysanthemum cinerariifolium</name>
    <dbReference type="NCBI Taxonomy" id="118510"/>
    <lineage>
        <taxon>Eukaryota</taxon>
        <taxon>Viridiplantae</taxon>
        <taxon>Streptophyta</taxon>
        <taxon>Embryophyta</taxon>
        <taxon>Tracheophyta</taxon>
        <taxon>Spermatophyta</taxon>
        <taxon>Magnoliopsida</taxon>
        <taxon>eudicotyledons</taxon>
        <taxon>Gunneridae</taxon>
        <taxon>Pentapetalae</taxon>
        <taxon>asterids</taxon>
        <taxon>campanulids</taxon>
        <taxon>Asterales</taxon>
        <taxon>Asteraceae</taxon>
        <taxon>Asteroideae</taxon>
        <taxon>Anthemideae</taxon>
        <taxon>Anthemidinae</taxon>
        <taxon>Tanacetum</taxon>
    </lineage>
</organism>
<feature type="domain" description="C3H1-type" evidence="7">
    <location>
        <begin position="215"/>
        <end position="243"/>
    </location>
</feature>
<dbReference type="GO" id="GO:0008270">
    <property type="term" value="F:zinc ion binding"/>
    <property type="evidence" value="ECO:0007669"/>
    <property type="project" value="UniProtKB-KW"/>
</dbReference>
<dbReference type="PANTHER" id="PTHR12547:SF156">
    <property type="entry name" value="ZINC FINGER CCCH DOMAIN-CONTAINING PROTEIN 12"/>
    <property type="match status" value="1"/>
</dbReference>
<feature type="zinc finger region" description="C3H1-type" evidence="5">
    <location>
        <begin position="68"/>
        <end position="96"/>
    </location>
</feature>
<dbReference type="Gene3D" id="4.10.1000.10">
    <property type="entry name" value="Zinc finger, CCCH-type"/>
    <property type="match status" value="1"/>
</dbReference>
<dbReference type="PANTHER" id="PTHR12547">
    <property type="entry name" value="CCCH ZINC FINGER/TIS11-RELATED"/>
    <property type="match status" value="1"/>
</dbReference>
<accession>A0A6L2NMA5</accession>
<keyword evidence="3 5" id="KW-0863">Zinc-finger</keyword>
<feature type="compositionally biased region" description="Polar residues" evidence="6">
    <location>
        <begin position="8"/>
        <end position="62"/>
    </location>
</feature>
<reference evidence="8" key="1">
    <citation type="journal article" date="2019" name="Sci. Rep.">
        <title>Draft genome of Tanacetum cinerariifolium, the natural source of mosquito coil.</title>
        <authorList>
            <person name="Yamashiro T."/>
            <person name="Shiraishi A."/>
            <person name="Satake H."/>
            <person name="Nakayama K."/>
        </authorList>
    </citation>
    <scope>NUCLEOTIDE SEQUENCE</scope>
</reference>
<evidence type="ECO:0000313" key="8">
    <source>
        <dbReference type="EMBL" id="GEU86757.1"/>
    </source>
</evidence>
<dbReference type="GO" id="GO:0010468">
    <property type="term" value="P:regulation of gene expression"/>
    <property type="evidence" value="ECO:0007669"/>
    <property type="project" value="UniProtKB-ARBA"/>
</dbReference>
<name>A0A6L2NMA5_TANCI</name>
<comment type="caution">
    <text evidence="8">The sequence shown here is derived from an EMBL/GenBank/DDBJ whole genome shotgun (WGS) entry which is preliminary data.</text>
</comment>
<dbReference type="GO" id="GO:0051252">
    <property type="term" value="P:regulation of RNA metabolic process"/>
    <property type="evidence" value="ECO:0007669"/>
    <property type="project" value="UniProtKB-ARBA"/>
</dbReference>
<feature type="zinc finger region" description="C3H1-type" evidence="5">
    <location>
        <begin position="130"/>
        <end position="158"/>
    </location>
</feature>
<keyword evidence="2" id="KW-0677">Repeat</keyword>
<evidence type="ECO:0000256" key="6">
    <source>
        <dbReference type="SAM" id="MobiDB-lite"/>
    </source>
</evidence>
<dbReference type="EMBL" id="BKCJ010009396">
    <property type="protein sequence ID" value="GEU86757.1"/>
    <property type="molecule type" value="Genomic_DNA"/>
</dbReference>
<feature type="region of interest" description="Disordered" evidence="6">
    <location>
        <begin position="1"/>
        <end position="62"/>
    </location>
</feature>
<dbReference type="SMART" id="SM00356">
    <property type="entry name" value="ZnF_C3H1"/>
    <property type="match status" value="3"/>
</dbReference>
<dbReference type="Pfam" id="PF00642">
    <property type="entry name" value="zf-CCCH"/>
    <property type="match status" value="1"/>
</dbReference>
<gene>
    <name evidence="8" type="ORF">Tci_058735</name>
</gene>
<evidence type="ECO:0000256" key="4">
    <source>
        <dbReference type="ARBA" id="ARBA00022833"/>
    </source>
</evidence>
<evidence type="ECO:0000256" key="3">
    <source>
        <dbReference type="ARBA" id="ARBA00022771"/>
    </source>
</evidence>
<dbReference type="PROSITE" id="PS50103">
    <property type="entry name" value="ZF_C3H1"/>
    <property type="match status" value="3"/>
</dbReference>